<evidence type="ECO:0000313" key="4">
    <source>
        <dbReference type="Proteomes" id="UP000194153"/>
    </source>
</evidence>
<dbReference type="Proteomes" id="UP000194153">
    <property type="component" value="Unassembled WGS sequence"/>
</dbReference>
<comment type="caution">
    <text evidence="3">The sequence shown here is derived from an EMBL/GenBank/DDBJ whole genome shotgun (WGS) entry which is preliminary data.</text>
</comment>
<reference evidence="4" key="2">
    <citation type="submission" date="2017-05" db="EMBL/GenBank/DDBJ databases">
        <title>Draft genome sequence of Geobacter pelophilus, a iron(III)-reducing bacteria.</title>
        <authorList>
            <person name="Aoyagi T."/>
            <person name="Koike H."/>
            <person name="Morita T."/>
            <person name="Sato Y."/>
            <person name="Habe H."/>
            <person name="Hori T."/>
        </authorList>
    </citation>
    <scope>NUCLEOTIDE SEQUENCE [LARGE SCALE GENOMIC DNA]</scope>
    <source>
        <strain evidence="4">Drf2</strain>
    </source>
</reference>
<evidence type="ECO:0000256" key="2">
    <source>
        <dbReference type="SAM" id="Phobius"/>
    </source>
</evidence>
<sequence>METPEYDEKQELPSPWEWIILTVFCAMIMGFGWVVYLLIADAPRFWDFGQLPDAPAESIYSSDTPPRQRMPRRQIAPLPEAMPLPVAGPRGARK</sequence>
<reference evidence="3 4" key="1">
    <citation type="submission" date="2017-04" db="EMBL/GenBank/DDBJ databases">
        <authorList>
            <consortium name="Geobacter pelophilus Genome Sequencing"/>
            <person name="Aoyagi T."/>
            <person name="Koike H."/>
            <person name="Hori T."/>
        </authorList>
    </citation>
    <scope>NUCLEOTIDE SEQUENCE [LARGE SCALE GENOMIC DNA]</scope>
    <source>
        <strain evidence="3 4">Drf2</strain>
    </source>
</reference>
<evidence type="ECO:0008006" key="5">
    <source>
        <dbReference type="Google" id="ProtNLM"/>
    </source>
</evidence>
<organism evidence="3 4">
    <name type="scientific">Geoanaerobacter pelophilus</name>
    <dbReference type="NCBI Taxonomy" id="60036"/>
    <lineage>
        <taxon>Bacteria</taxon>
        <taxon>Pseudomonadati</taxon>
        <taxon>Thermodesulfobacteriota</taxon>
        <taxon>Desulfuromonadia</taxon>
        <taxon>Geobacterales</taxon>
        <taxon>Geobacteraceae</taxon>
        <taxon>Geoanaerobacter</taxon>
    </lineage>
</organism>
<keyword evidence="2" id="KW-0812">Transmembrane</keyword>
<feature type="transmembrane region" description="Helical" evidence="2">
    <location>
        <begin position="18"/>
        <end position="39"/>
    </location>
</feature>
<dbReference type="EMBL" id="BDQG01000001">
    <property type="protein sequence ID" value="GAW68209.1"/>
    <property type="molecule type" value="Genomic_DNA"/>
</dbReference>
<keyword evidence="4" id="KW-1185">Reference proteome</keyword>
<keyword evidence="2" id="KW-0472">Membrane</keyword>
<dbReference type="RefSeq" id="WP_085814369.1">
    <property type="nucleotide sequence ID" value="NZ_BDQG01000001.1"/>
</dbReference>
<evidence type="ECO:0000313" key="3">
    <source>
        <dbReference type="EMBL" id="GAW68209.1"/>
    </source>
</evidence>
<evidence type="ECO:0000256" key="1">
    <source>
        <dbReference type="SAM" id="MobiDB-lite"/>
    </source>
</evidence>
<gene>
    <name evidence="3" type="ORF">GPEL0_01f4444</name>
</gene>
<protein>
    <recommendedName>
        <fullName evidence="5">Cbb3-type cytochrome oxidase component FixQ</fullName>
    </recommendedName>
</protein>
<keyword evidence="2" id="KW-1133">Transmembrane helix</keyword>
<proteinExistence type="predicted"/>
<name>A0ABQ0MM97_9BACT</name>
<feature type="region of interest" description="Disordered" evidence="1">
    <location>
        <begin position="57"/>
        <end position="94"/>
    </location>
</feature>
<accession>A0ABQ0MM97</accession>